<dbReference type="AlphaFoldDB" id="A0A918EYU0"/>
<evidence type="ECO:0000256" key="1">
    <source>
        <dbReference type="ARBA" id="ARBA00006129"/>
    </source>
</evidence>
<reference evidence="4" key="1">
    <citation type="journal article" date="2014" name="Int. J. Syst. Evol. Microbiol.">
        <title>Complete genome sequence of Corynebacterium casei LMG S-19264T (=DSM 44701T), isolated from a smear-ripened cheese.</title>
        <authorList>
            <consortium name="US DOE Joint Genome Institute (JGI-PGF)"/>
            <person name="Walter F."/>
            <person name="Albersmeier A."/>
            <person name="Kalinowski J."/>
            <person name="Ruckert C."/>
        </authorList>
    </citation>
    <scope>NUCLEOTIDE SEQUENCE</scope>
    <source>
        <strain evidence="4">JCM 3131</strain>
    </source>
</reference>
<evidence type="ECO:0000259" key="2">
    <source>
        <dbReference type="Pfam" id="PF02543"/>
    </source>
</evidence>
<evidence type="ECO:0000259" key="3">
    <source>
        <dbReference type="Pfam" id="PF16861"/>
    </source>
</evidence>
<dbReference type="EMBL" id="BMQK01000021">
    <property type="protein sequence ID" value="GGQ83930.1"/>
    <property type="molecule type" value="Genomic_DNA"/>
</dbReference>
<dbReference type="InterPro" id="IPR031730">
    <property type="entry name" value="Carbam_trans_C"/>
</dbReference>
<name>A0A918EYU0_9ACTN</name>
<dbReference type="Pfam" id="PF02543">
    <property type="entry name" value="Carbam_trans_N"/>
    <property type="match status" value="1"/>
</dbReference>
<accession>A0A918EYU0</accession>
<keyword evidence="5" id="KW-1185">Reference proteome</keyword>
<feature type="domain" description="Carbamoyltransferase" evidence="2">
    <location>
        <begin position="52"/>
        <end position="262"/>
    </location>
</feature>
<dbReference type="Gene3D" id="3.90.870.20">
    <property type="entry name" value="Carbamoyltransferase, C-terminal domain"/>
    <property type="match status" value="1"/>
</dbReference>
<dbReference type="Proteomes" id="UP000620156">
    <property type="component" value="Unassembled WGS sequence"/>
</dbReference>
<dbReference type="SUPFAM" id="SSF53067">
    <property type="entry name" value="Actin-like ATPase domain"/>
    <property type="match status" value="1"/>
</dbReference>
<dbReference type="PANTHER" id="PTHR34847">
    <property type="entry name" value="NODULATION PROTEIN U"/>
    <property type="match status" value="1"/>
</dbReference>
<proteinExistence type="inferred from homology"/>
<comment type="caution">
    <text evidence="4">The sequence shown here is derived from an EMBL/GenBank/DDBJ whole genome shotgun (WGS) entry which is preliminary data.</text>
</comment>
<dbReference type="InterPro" id="IPR043129">
    <property type="entry name" value="ATPase_NBD"/>
</dbReference>
<dbReference type="GO" id="GO:0003824">
    <property type="term" value="F:catalytic activity"/>
    <property type="evidence" value="ECO:0007669"/>
    <property type="project" value="InterPro"/>
</dbReference>
<evidence type="ECO:0000313" key="5">
    <source>
        <dbReference type="Proteomes" id="UP000620156"/>
    </source>
</evidence>
<dbReference type="PANTHER" id="PTHR34847:SF1">
    <property type="entry name" value="NODULATION PROTEIN U"/>
    <property type="match status" value="1"/>
</dbReference>
<evidence type="ECO:0000313" key="4">
    <source>
        <dbReference type="EMBL" id="GGQ83930.1"/>
    </source>
</evidence>
<reference evidence="4" key="2">
    <citation type="submission" date="2020-09" db="EMBL/GenBank/DDBJ databases">
        <authorList>
            <person name="Sun Q."/>
            <person name="Ohkuma M."/>
        </authorList>
    </citation>
    <scope>NUCLEOTIDE SEQUENCE</scope>
    <source>
        <strain evidence="4">JCM 3131</strain>
    </source>
</reference>
<feature type="domain" description="Carbamoyltransferase C-terminal" evidence="3">
    <location>
        <begin position="316"/>
        <end position="488"/>
    </location>
</feature>
<gene>
    <name evidence="4" type="primary">nolO</name>
    <name evidence="4" type="ORF">GCM10010145_61940</name>
</gene>
<dbReference type="Pfam" id="PF16861">
    <property type="entry name" value="Carbam_trans_C"/>
    <property type="match status" value="1"/>
</dbReference>
<dbReference type="InterPro" id="IPR003696">
    <property type="entry name" value="Carbtransf_dom"/>
</dbReference>
<comment type="similarity">
    <text evidence="1">Belongs to the NodU/CmcH family.</text>
</comment>
<sequence>MDAVAFFFDEAWTDKELFHQYVEHPDVMTSSARELIKDRVCELFRYELPDHRLSFVQHHDSHAYSVYPQSGFSDALVVVMDGRGESASTSIYSAAGDRVELLVSKGPADSLGHWYTAGTELLGYQLFDEYKVMGLAPYGNPDTYRPVLDELFELLPDGDFRLDHTRLRAAMFSAGFAPRRKNGLFEQRHMDFAATVQQVTEEAALHMIGHWLRATGHSRLALAGGVGQNCTLNGRLLRDQHLRDIFVHPASHDAGAALGAAIKVEADAVSTLPHRRIRDVFWGPSLALPEQTEALLKKWAGYLDVQRVANIEERAAELLASGRVIGWVQGRSEFGPRALGNRSILADPRPADNRQRVNLMVKKRETYRPFAPSVQTESLREWFEFPDDIDAPDFMVFTVPVLEHRRAELAAVTHVDGTARVHAVDRDVNNQFWRLLEEFEALTGVPVLLNTSFNNHAEPIVDSVEDAIRCFLTTELDHLVVGDFLISRSSYDRQALTGLVPSLCVDTVIVRESGPDRTERTVVTGEYTKAKRVPVSSRVAAVLLSADGERSLAELGLDLTAPSGVEALTEIELLWSERFLDLSPC</sequence>
<dbReference type="Gene3D" id="3.30.420.40">
    <property type="match status" value="2"/>
</dbReference>
<dbReference type="InterPro" id="IPR038152">
    <property type="entry name" value="Carbam_trans_C_sf"/>
</dbReference>
<dbReference type="InterPro" id="IPR051338">
    <property type="entry name" value="NodU/CmcH_Carbamoyltrnsfr"/>
</dbReference>
<organism evidence="4 5">
    <name type="scientific">Streptomyces ruber</name>
    <dbReference type="NCBI Taxonomy" id="83378"/>
    <lineage>
        <taxon>Bacteria</taxon>
        <taxon>Bacillati</taxon>
        <taxon>Actinomycetota</taxon>
        <taxon>Actinomycetes</taxon>
        <taxon>Kitasatosporales</taxon>
        <taxon>Streptomycetaceae</taxon>
        <taxon>Streptomyces</taxon>
    </lineage>
</organism>
<protein>
    <submittedName>
        <fullName evidence="4">Nodulation protein NolNO</fullName>
    </submittedName>
</protein>